<organism evidence="1 2">
    <name type="scientific">Nelumbo nucifera</name>
    <name type="common">Sacred lotus</name>
    <dbReference type="NCBI Taxonomy" id="4432"/>
    <lineage>
        <taxon>Eukaryota</taxon>
        <taxon>Viridiplantae</taxon>
        <taxon>Streptophyta</taxon>
        <taxon>Embryophyta</taxon>
        <taxon>Tracheophyta</taxon>
        <taxon>Spermatophyta</taxon>
        <taxon>Magnoliopsida</taxon>
        <taxon>Proteales</taxon>
        <taxon>Nelumbonaceae</taxon>
        <taxon>Nelumbo</taxon>
    </lineage>
</organism>
<protein>
    <submittedName>
        <fullName evidence="1">Uncharacterized protein</fullName>
    </submittedName>
</protein>
<dbReference type="EMBL" id="DUZY01000002">
    <property type="protein sequence ID" value="DAD27909.1"/>
    <property type="molecule type" value="Genomic_DNA"/>
</dbReference>
<evidence type="ECO:0000313" key="2">
    <source>
        <dbReference type="Proteomes" id="UP000607653"/>
    </source>
</evidence>
<accession>A0A822Y9G2</accession>
<proteinExistence type="predicted"/>
<reference evidence="1 2" key="1">
    <citation type="journal article" date="2020" name="Mol. Biol. Evol.">
        <title>Distinct Expression and Methylation Patterns for Genes with Different Fates following a Single Whole-Genome Duplication in Flowering Plants.</title>
        <authorList>
            <person name="Shi T."/>
            <person name="Rahmani R.S."/>
            <person name="Gugger P.F."/>
            <person name="Wang M."/>
            <person name="Li H."/>
            <person name="Zhang Y."/>
            <person name="Li Z."/>
            <person name="Wang Q."/>
            <person name="Van de Peer Y."/>
            <person name="Marchal K."/>
            <person name="Chen J."/>
        </authorList>
    </citation>
    <scope>NUCLEOTIDE SEQUENCE [LARGE SCALE GENOMIC DNA]</scope>
    <source>
        <tissue evidence="1">Leaf</tissue>
    </source>
</reference>
<sequence>MRIEPNMALLVEIVKRKISKEQGSPPSYGLQKSLVGVKICHKLVRQSKKRIIMENRQWKDMQILE</sequence>
<name>A0A822Y9G2_NELNU</name>
<gene>
    <name evidence="1" type="ORF">HUJ06_029377</name>
</gene>
<comment type="caution">
    <text evidence="1">The sequence shown here is derived from an EMBL/GenBank/DDBJ whole genome shotgun (WGS) entry which is preliminary data.</text>
</comment>
<dbReference type="AlphaFoldDB" id="A0A822Y9G2"/>
<keyword evidence="2" id="KW-1185">Reference proteome</keyword>
<dbReference type="Proteomes" id="UP000607653">
    <property type="component" value="Unassembled WGS sequence"/>
</dbReference>
<evidence type="ECO:0000313" key="1">
    <source>
        <dbReference type="EMBL" id="DAD27909.1"/>
    </source>
</evidence>